<accession>A0A9P6FRL3</accession>
<comment type="caution">
    <text evidence="3">The sequence shown here is derived from an EMBL/GenBank/DDBJ whole genome shotgun (WGS) entry which is preliminary data.</text>
</comment>
<dbReference type="GO" id="GO:0004843">
    <property type="term" value="F:cysteine-type deubiquitinase activity"/>
    <property type="evidence" value="ECO:0007669"/>
    <property type="project" value="TreeGrafter"/>
</dbReference>
<feature type="region of interest" description="Disordered" evidence="1">
    <location>
        <begin position="473"/>
        <end position="502"/>
    </location>
</feature>
<feature type="compositionally biased region" description="Basic and acidic residues" evidence="1">
    <location>
        <begin position="328"/>
        <end position="341"/>
    </location>
</feature>
<dbReference type="GO" id="GO:0016579">
    <property type="term" value="P:protein deubiquitination"/>
    <property type="evidence" value="ECO:0007669"/>
    <property type="project" value="TreeGrafter"/>
</dbReference>
<proteinExistence type="predicted"/>
<feature type="region of interest" description="Disordered" evidence="1">
    <location>
        <begin position="249"/>
        <end position="451"/>
    </location>
</feature>
<dbReference type="OrthoDB" id="415023at2759"/>
<dbReference type="PANTHER" id="PTHR12419:SF7">
    <property type="entry name" value="OTU DOMAIN-CONTAINING PROTEIN 3"/>
    <property type="match status" value="1"/>
</dbReference>
<evidence type="ECO:0000313" key="3">
    <source>
        <dbReference type="EMBL" id="KAF9579501.1"/>
    </source>
</evidence>
<feature type="compositionally biased region" description="Basic and acidic residues" evidence="1">
    <location>
        <begin position="272"/>
        <end position="282"/>
    </location>
</feature>
<organism evidence="3 4">
    <name type="scientific">Lunasporangiospora selenospora</name>
    <dbReference type="NCBI Taxonomy" id="979761"/>
    <lineage>
        <taxon>Eukaryota</taxon>
        <taxon>Fungi</taxon>
        <taxon>Fungi incertae sedis</taxon>
        <taxon>Mucoromycota</taxon>
        <taxon>Mortierellomycotina</taxon>
        <taxon>Mortierellomycetes</taxon>
        <taxon>Mortierellales</taxon>
        <taxon>Mortierellaceae</taxon>
        <taxon>Lunasporangiospora</taxon>
    </lineage>
</organism>
<feature type="compositionally biased region" description="Low complexity" evidence="1">
    <location>
        <begin position="367"/>
        <end position="386"/>
    </location>
</feature>
<feature type="compositionally biased region" description="Gly residues" evidence="1">
    <location>
        <begin position="479"/>
        <end position="493"/>
    </location>
</feature>
<feature type="domain" description="OTU" evidence="2">
    <location>
        <begin position="48"/>
        <end position="177"/>
    </location>
</feature>
<dbReference type="CDD" id="cd22756">
    <property type="entry name" value="OTU_OTUD3-like"/>
    <property type="match status" value="1"/>
</dbReference>
<dbReference type="EMBL" id="JAABOA010002713">
    <property type="protein sequence ID" value="KAF9579501.1"/>
    <property type="molecule type" value="Genomic_DNA"/>
</dbReference>
<feature type="compositionally biased region" description="Basic and acidic residues" evidence="1">
    <location>
        <begin position="439"/>
        <end position="448"/>
    </location>
</feature>
<evidence type="ECO:0000256" key="1">
    <source>
        <dbReference type="SAM" id="MobiDB-lite"/>
    </source>
</evidence>
<gene>
    <name evidence="3" type="ORF">BGW38_004218</name>
</gene>
<feature type="compositionally biased region" description="Basic and acidic residues" evidence="1">
    <location>
        <begin position="14"/>
        <end position="24"/>
    </location>
</feature>
<dbReference type="InterPro" id="IPR003323">
    <property type="entry name" value="OTU_dom"/>
</dbReference>
<sequence>MAPVKTRSTSSRYHAADRGYKADPEDTNDDDDFYGMRELKHQLAGLNLQLKDTMGDGNCLFRACADQFYGSEREHAPLRAEVCRYIEEHAEHFRSFLDNVSVEAHVAQMRKNGTYGGNIELVAFARMKKVDIKVYQPGYIYVIEGVDVKKDGSSPGQRPVMHIAYHTWEHYSSIRNIDGPHEGLPLINPQLTKQKPLTKLTSQDPPRSVERMIMNNTGTDDLARVRELMERYHGDVNKVYDELLEGLEEQDGEENESKTLSEPAAARVQTTSDKEDTSKEESSPAETPAQQERSNEKCNDSGEPTGAGTEKKATESEDSGDSLAKNTADSKDDRLVEDEVHGASLPTPAHTTSVPSSPAPMSKDDATSSPSSPSSSSLTPSSSPSSSPSPSPAPLTPTSLTQSSVPSSRSSTPLITAKARSGVDLEKPSKGVIPKKRMSSREKKELGKRNQKLNRKMKAKMNSATGETLMMDENEKGIGNHGKSGNVTGGGGEMSRMRELFV</sequence>
<dbReference type="Pfam" id="PF02338">
    <property type="entry name" value="OTU"/>
    <property type="match status" value="1"/>
</dbReference>
<feature type="compositionally biased region" description="Low complexity" evidence="1">
    <location>
        <begin position="396"/>
        <end position="414"/>
    </location>
</feature>
<dbReference type="Proteomes" id="UP000780801">
    <property type="component" value="Unassembled WGS sequence"/>
</dbReference>
<dbReference type="InterPro" id="IPR050704">
    <property type="entry name" value="Peptidase_C85-like"/>
</dbReference>
<dbReference type="PANTHER" id="PTHR12419">
    <property type="entry name" value="OTU DOMAIN CONTAINING PROTEIN"/>
    <property type="match status" value="1"/>
</dbReference>
<dbReference type="AlphaFoldDB" id="A0A9P6FRL3"/>
<dbReference type="SUPFAM" id="SSF54001">
    <property type="entry name" value="Cysteine proteinases"/>
    <property type="match status" value="1"/>
</dbReference>
<dbReference type="PROSITE" id="PS50802">
    <property type="entry name" value="OTU"/>
    <property type="match status" value="1"/>
</dbReference>
<dbReference type="InterPro" id="IPR038765">
    <property type="entry name" value="Papain-like_cys_pep_sf"/>
</dbReference>
<protein>
    <recommendedName>
        <fullName evidence="2">OTU domain-containing protein</fullName>
    </recommendedName>
</protein>
<name>A0A9P6FRL3_9FUNG</name>
<evidence type="ECO:0000313" key="4">
    <source>
        <dbReference type="Proteomes" id="UP000780801"/>
    </source>
</evidence>
<feature type="region of interest" description="Disordered" evidence="1">
    <location>
        <begin position="1"/>
        <end position="28"/>
    </location>
</feature>
<feature type="compositionally biased region" description="Polar residues" evidence="1">
    <location>
        <begin position="1"/>
        <end position="12"/>
    </location>
</feature>
<keyword evidence="4" id="KW-1185">Reference proteome</keyword>
<evidence type="ECO:0000259" key="2">
    <source>
        <dbReference type="PROSITE" id="PS50802"/>
    </source>
</evidence>
<reference evidence="3" key="1">
    <citation type="journal article" date="2020" name="Fungal Divers.">
        <title>Resolving the Mortierellaceae phylogeny through synthesis of multi-gene phylogenetics and phylogenomics.</title>
        <authorList>
            <person name="Vandepol N."/>
            <person name="Liber J."/>
            <person name="Desiro A."/>
            <person name="Na H."/>
            <person name="Kennedy M."/>
            <person name="Barry K."/>
            <person name="Grigoriev I.V."/>
            <person name="Miller A.N."/>
            <person name="O'Donnell K."/>
            <person name="Stajich J.E."/>
            <person name="Bonito G."/>
        </authorList>
    </citation>
    <scope>NUCLEOTIDE SEQUENCE</scope>
    <source>
        <strain evidence="3">KOD1015</strain>
    </source>
</reference>
<dbReference type="Gene3D" id="3.90.70.80">
    <property type="match status" value="1"/>
</dbReference>